<reference evidence="1 2" key="1">
    <citation type="submission" date="2023-10" db="EMBL/GenBank/DDBJ databases">
        <title>Chromosome-scale genome assembly provides insights into flower coloration mechanisms of Canna indica.</title>
        <authorList>
            <person name="Li C."/>
        </authorList>
    </citation>
    <scope>NUCLEOTIDE SEQUENCE [LARGE SCALE GENOMIC DNA]</scope>
    <source>
        <tissue evidence="1">Flower</tissue>
    </source>
</reference>
<evidence type="ECO:0000313" key="2">
    <source>
        <dbReference type="Proteomes" id="UP001327560"/>
    </source>
</evidence>
<evidence type="ECO:0000313" key="1">
    <source>
        <dbReference type="EMBL" id="WOL18471.1"/>
    </source>
</evidence>
<gene>
    <name evidence="1" type="ORF">Cni_G27267</name>
</gene>
<name>A0AAQ3QMT7_9LILI</name>
<dbReference type="PANTHER" id="PTHR33384:SF1">
    <property type="entry name" value="EXPRESSED PROTEIN"/>
    <property type="match status" value="1"/>
</dbReference>
<sequence length="169" mass="18134">MNYLGMQQNALAACEEMRGSVAKHPVICPKPRRFGPFPVRPLRRLPSYQLDLSDRCDSEAGVVDELFGIFLQKGGGEDDRVASSPSSFFCGGSPPSRVANPVVLDTCFGEDRPPVPISYLPPIQSGSPMPARIGCTPAKFGYEPAAVRVEGFNCLNGDRRSCSSVAVVA</sequence>
<dbReference type="AlphaFoldDB" id="A0AAQ3QMT7"/>
<dbReference type="EMBL" id="CP136898">
    <property type="protein sequence ID" value="WOL18471.1"/>
    <property type="molecule type" value="Genomic_DNA"/>
</dbReference>
<organism evidence="1 2">
    <name type="scientific">Canna indica</name>
    <name type="common">Indian-shot</name>
    <dbReference type="NCBI Taxonomy" id="4628"/>
    <lineage>
        <taxon>Eukaryota</taxon>
        <taxon>Viridiplantae</taxon>
        <taxon>Streptophyta</taxon>
        <taxon>Embryophyta</taxon>
        <taxon>Tracheophyta</taxon>
        <taxon>Spermatophyta</taxon>
        <taxon>Magnoliopsida</taxon>
        <taxon>Liliopsida</taxon>
        <taxon>Zingiberales</taxon>
        <taxon>Cannaceae</taxon>
        <taxon>Canna</taxon>
    </lineage>
</organism>
<keyword evidence="2" id="KW-1185">Reference proteome</keyword>
<dbReference type="Proteomes" id="UP001327560">
    <property type="component" value="Chromosome 9"/>
</dbReference>
<proteinExistence type="predicted"/>
<accession>A0AAQ3QMT7</accession>
<dbReference type="PANTHER" id="PTHR33384">
    <property type="entry name" value="EXPRESSED PROTEIN"/>
    <property type="match status" value="1"/>
</dbReference>
<protein>
    <submittedName>
        <fullName evidence="1">Uncharacterized protein</fullName>
    </submittedName>
</protein>